<dbReference type="InterPro" id="IPR007168">
    <property type="entry name" value="Phageshock_PspC_N"/>
</dbReference>
<feature type="transmembrane region" description="Helical" evidence="2">
    <location>
        <begin position="323"/>
        <end position="346"/>
    </location>
</feature>
<gene>
    <name evidence="5" type="ORF">HNR13_003607</name>
</gene>
<feature type="transmembrane region" description="Helical" evidence="2">
    <location>
        <begin position="168"/>
        <end position="186"/>
    </location>
</feature>
<evidence type="ECO:0000313" key="5">
    <source>
        <dbReference type="EMBL" id="NYJ25320.1"/>
    </source>
</evidence>
<feature type="domain" description="Phage shock protein PspC N-terminal" evidence="3">
    <location>
        <begin position="65"/>
        <end position="115"/>
    </location>
</feature>
<feature type="region of interest" description="Disordered" evidence="1">
    <location>
        <begin position="1"/>
        <end position="45"/>
    </location>
</feature>
<dbReference type="Pfam" id="PF09922">
    <property type="entry name" value="LiaF-like_C"/>
    <property type="match status" value="1"/>
</dbReference>
<feature type="transmembrane region" description="Helical" evidence="2">
    <location>
        <begin position="86"/>
        <end position="113"/>
    </location>
</feature>
<dbReference type="Pfam" id="PF04024">
    <property type="entry name" value="PspC"/>
    <property type="match status" value="1"/>
</dbReference>
<keyword evidence="2" id="KW-0812">Transmembrane</keyword>
<dbReference type="Proteomes" id="UP000578352">
    <property type="component" value="Unassembled WGS sequence"/>
</dbReference>
<comment type="caution">
    <text evidence="5">The sequence shown here is derived from an EMBL/GenBank/DDBJ whole genome shotgun (WGS) entry which is preliminary data.</text>
</comment>
<name>A0A853D2T0_9MICO</name>
<feature type="compositionally biased region" description="Low complexity" evidence="1">
    <location>
        <begin position="23"/>
        <end position="45"/>
    </location>
</feature>
<dbReference type="InterPro" id="IPR024425">
    <property type="entry name" value="LiaF-like_C"/>
</dbReference>
<accession>A0A853D2T0</accession>
<evidence type="ECO:0000313" key="6">
    <source>
        <dbReference type="Proteomes" id="UP000578352"/>
    </source>
</evidence>
<feature type="compositionally biased region" description="Low complexity" evidence="1">
    <location>
        <begin position="1"/>
        <end position="10"/>
    </location>
</feature>
<feature type="transmembrane region" description="Helical" evidence="2">
    <location>
        <begin position="384"/>
        <end position="402"/>
    </location>
</feature>
<feature type="transmembrane region" description="Helical" evidence="2">
    <location>
        <begin position="134"/>
        <end position="156"/>
    </location>
</feature>
<proteinExistence type="predicted"/>
<sequence>MVNDSTTPPTSDGPPPSGGPGSSGAQAGSGPAYGGPQAPYGGPQTGLSGRGTRFFDWMRSLGVTRTDGWIGGVCAGVAYRIGIDPLIVRGIVVVAALLGAPAVLLYALAWALLPDRDGRIHLQRLFEGEFEPPIVAIGVLVVLSLLPWSNGIWWFGGPTGWWDGFGRVFWTLVVLGAATALIVVAARNADHRGWSGRATTATAAAAPERPSDVGAPAASGPATAAAATATAAAAVPAPPTVATVAEPTAPPAPAAGATEQEVADWRTRQAQWKAEHDQWKLRLAEDMRAVKAQRSAQLRAQASAANAEAEARRVAYRAANPRVGAAIGWLSVGLALVAGSLTGALWGPLTGLPGYALTASLAAATLVFGVTVLIAGIARRRSGFLIFLGLLLAALTALAALLPTSPGVRLDAGVTPGRTLSVTPAGNANYLQALGDTTIDLSKAVTAAGTPVVNLAKGPGPTTVIVPADATVRVETATVSAVTVTDPSGAEQVHRCDGGLFGGCATDLVVGPSGPPEAVVRVAQIDAVHIERVQQ</sequence>
<organism evidence="5 6">
    <name type="scientific">Leifsonia shinshuensis</name>
    <dbReference type="NCBI Taxonomy" id="150026"/>
    <lineage>
        <taxon>Bacteria</taxon>
        <taxon>Bacillati</taxon>
        <taxon>Actinomycetota</taxon>
        <taxon>Actinomycetes</taxon>
        <taxon>Micrococcales</taxon>
        <taxon>Microbacteriaceae</taxon>
        <taxon>Leifsonia</taxon>
    </lineage>
</organism>
<reference evidence="5 6" key="1">
    <citation type="submission" date="2020-07" db="EMBL/GenBank/DDBJ databases">
        <title>Sequencing the genomes of 1000 actinobacteria strains.</title>
        <authorList>
            <person name="Klenk H.-P."/>
        </authorList>
    </citation>
    <scope>NUCLEOTIDE SEQUENCE [LARGE SCALE GENOMIC DNA]</scope>
    <source>
        <strain evidence="5 6">DSM 15165</strain>
    </source>
</reference>
<dbReference type="AlphaFoldDB" id="A0A853D2T0"/>
<evidence type="ECO:0000256" key="1">
    <source>
        <dbReference type="SAM" id="MobiDB-lite"/>
    </source>
</evidence>
<dbReference type="PANTHER" id="PTHR48125:SF10">
    <property type="entry name" value="OS12G0136300 PROTEIN"/>
    <property type="match status" value="1"/>
</dbReference>
<feature type="transmembrane region" description="Helical" evidence="2">
    <location>
        <begin position="352"/>
        <end position="377"/>
    </location>
</feature>
<evidence type="ECO:0000259" key="4">
    <source>
        <dbReference type="Pfam" id="PF09922"/>
    </source>
</evidence>
<feature type="domain" description="Cell wall-active antibiotics response LiaF-like C-terminal" evidence="4">
    <location>
        <begin position="428"/>
        <end position="480"/>
    </location>
</feature>
<evidence type="ECO:0000259" key="3">
    <source>
        <dbReference type="Pfam" id="PF04024"/>
    </source>
</evidence>
<keyword evidence="2" id="KW-1133">Transmembrane helix</keyword>
<protein>
    <submittedName>
        <fullName evidence="5">Phage shock protein PspC (Stress-responsive transcriptional regulator)</fullName>
    </submittedName>
</protein>
<evidence type="ECO:0000256" key="2">
    <source>
        <dbReference type="SAM" id="Phobius"/>
    </source>
</evidence>
<feature type="region of interest" description="Disordered" evidence="1">
    <location>
        <begin position="199"/>
        <end position="219"/>
    </location>
</feature>
<dbReference type="RefSeq" id="WP_179607988.1">
    <property type="nucleotide sequence ID" value="NZ_BAABEH010000001.1"/>
</dbReference>
<dbReference type="PANTHER" id="PTHR48125">
    <property type="entry name" value="LP07818P1"/>
    <property type="match status" value="1"/>
</dbReference>
<keyword evidence="2" id="KW-0472">Membrane</keyword>
<dbReference type="EMBL" id="JACCFL010000001">
    <property type="protein sequence ID" value="NYJ25320.1"/>
    <property type="molecule type" value="Genomic_DNA"/>
</dbReference>